<feature type="coiled-coil region" evidence="6">
    <location>
        <begin position="886"/>
        <end position="917"/>
    </location>
</feature>
<keyword evidence="6" id="KW-0175">Coiled coil</keyword>
<feature type="domain" description="Type II methyltransferase M.TaqI-like" evidence="8">
    <location>
        <begin position="673"/>
        <end position="864"/>
    </location>
</feature>
<evidence type="ECO:0000313" key="9">
    <source>
        <dbReference type="EMBL" id="SFP41173.1"/>
    </source>
</evidence>
<dbReference type="GO" id="GO:0009007">
    <property type="term" value="F:site-specific DNA-methyltransferase (adenine-specific) activity"/>
    <property type="evidence" value="ECO:0007669"/>
    <property type="project" value="UniProtKB-EC"/>
</dbReference>
<dbReference type="InterPro" id="IPR050953">
    <property type="entry name" value="N4_N6_ade-DNA_methylase"/>
</dbReference>
<dbReference type="SUPFAM" id="SSF53335">
    <property type="entry name" value="S-adenosyl-L-methionine-dependent methyltransferases"/>
    <property type="match status" value="1"/>
</dbReference>
<dbReference type="PROSITE" id="PS00092">
    <property type="entry name" value="N6_MTASE"/>
    <property type="match status" value="1"/>
</dbReference>
<keyword evidence="2" id="KW-0489">Methyltransferase</keyword>
<dbReference type="EMBL" id="FOXI01000003">
    <property type="protein sequence ID" value="SFP41173.1"/>
    <property type="molecule type" value="Genomic_DNA"/>
</dbReference>
<dbReference type="Pfam" id="PF07669">
    <property type="entry name" value="Eco57I"/>
    <property type="match status" value="1"/>
</dbReference>
<reference evidence="10" key="1">
    <citation type="submission" date="2016-10" db="EMBL/GenBank/DDBJ databases">
        <authorList>
            <person name="Varghese N."/>
            <person name="Submissions S."/>
        </authorList>
    </citation>
    <scope>NUCLEOTIDE SEQUENCE [LARGE SCALE GENOMIC DNA]</scope>
    <source>
        <strain evidence="10">CGMCC 1.10329</strain>
    </source>
</reference>
<dbReference type="Gene3D" id="3.40.50.150">
    <property type="entry name" value="Vaccinia Virus protein VP39"/>
    <property type="match status" value="1"/>
</dbReference>
<evidence type="ECO:0000259" key="8">
    <source>
        <dbReference type="Pfam" id="PF07669"/>
    </source>
</evidence>
<evidence type="ECO:0000256" key="6">
    <source>
        <dbReference type="SAM" id="Coils"/>
    </source>
</evidence>
<dbReference type="GO" id="GO:0032259">
    <property type="term" value="P:methylation"/>
    <property type="evidence" value="ECO:0007669"/>
    <property type="project" value="UniProtKB-KW"/>
</dbReference>
<dbReference type="EC" id="2.1.1.72" evidence="1"/>
<dbReference type="InterPro" id="IPR029063">
    <property type="entry name" value="SAM-dependent_MTases_sf"/>
</dbReference>
<keyword evidence="4" id="KW-0949">S-adenosyl-L-methionine</keyword>
<dbReference type="RefSeq" id="WP_074876623.1">
    <property type="nucleotide sequence ID" value="NZ_FOXI01000003.1"/>
</dbReference>
<evidence type="ECO:0000256" key="1">
    <source>
        <dbReference type="ARBA" id="ARBA00011900"/>
    </source>
</evidence>
<keyword evidence="3" id="KW-0808">Transferase</keyword>
<dbReference type="PRINTS" id="PR00507">
    <property type="entry name" value="N12N6MTFRASE"/>
</dbReference>
<dbReference type="PANTHER" id="PTHR33841">
    <property type="entry name" value="DNA METHYLTRANSFERASE YEEA-RELATED"/>
    <property type="match status" value="1"/>
</dbReference>
<dbReference type="GO" id="GO:0003676">
    <property type="term" value="F:nucleic acid binding"/>
    <property type="evidence" value="ECO:0007669"/>
    <property type="project" value="InterPro"/>
</dbReference>
<evidence type="ECO:0000256" key="5">
    <source>
        <dbReference type="ARBA" id="ARBA00047942"/>
    </source>
</evidence>
<protein>
    <recommendedName>
        <fullName evidence="1">site-specific DNA-methyltransferase (adenine-specific)</fullName>
        <ecNumber evidence="1">2.1.1.72</ecNumber>
    </recommendedName>
</protein>
<keyword evidence="10" id="KW-1185">Reference proteome</keyword>
<organism evidence="9 10">
    <name type="scientific">Halolamina pelagica</name>
    <dbReference type="NCBI Taxonomy" id="699431"/>
    <lineage>
        <taxon>Archaea</taxon>
        <taxon>Methanobacteriati</taxon>
        <taxon>Methanobacteriota</taxon>
        <taxon>Stenosarchaea group</taxon>
        <taxon>Halobacteria</taxon>
        <taxon>Halobacteriales</taxon>
        <taxon>Haloferacaceae</taxon>
    </lineage>
</organism>
<dbReference type="InterPro" id="IPR002052">
    <property type="entry name" value="DNA_methylase_N6_adenine_CS"/>
</dbReference>
<comment type="catalytic activity">
    <reaction evidence="5">
        <text>a 2'-deoxyadenosine in DNA + S-adenosyl-L-methionine = an N(6)-methyl-2'-deoxyadenosine in DNA + S-adenosyl-L-homocysteine + H(+)</text>
        <dbReference type="Rhea" id="RHEA:15197"/>
        <dbReference type="Rhea" id="RHEA-COMP:12418"/>
        <dbReference type="Rhea" id="RHEA-COMP:12419"/>
        <dbReference type="ChEBI" id="CHEBI:15378"/>
        <dbReference type="ChEBI" id="CHEBI:57856"/>
        <dbReference type="ChEBI" id="CHEBI:59789"/>
        <dbReference type="ChEBI" id="CHEBI:90615"/>
        <dbReference type="ChEBI" id="CHEBI:90616"/>
        <dbReference type="EC" id="2.1.1.72"/>
    </reaction>
</comment>
<proteinExistence type="predicted"/>
<feature type="coiled-coil region" evidence="6">
    <location>
        <begin position="759"/>
        <end position="793"/>
    </location>
</feature>
<dbReference type="OrthoDB" id="45790at2157"/>
<evidence type="ECO:0000256" key="3">
    <source>
        <dbReference type="ARBA" id="ARBA00022679"/>
    </source>
</evidence>
<feature type="region of interest" description="Disordered" evidence="7">
    <location>
        <begin position="506"/>
        <end position="525"/>
    </location>
</feature>
<dbReference type="Proteomes" id="UP000183769">
    <property type="component" value="Unassembled WGS sequence"/>
</dbReference>
<dbReference type="GO" id="GO:0006304">
    <property type="term" value="P:DNA modification"/>
    <property type="evidence" value="ECO:0007669"/>
    <property type="project" value="InterPro"/>
</dbReference>
<dbReference type="PANTHER" id="PTHR33841:SF1">
    <property type="entry name" value="DNA METHYLTRANSFERASE A"/>
    <property type="match status" value="1"/>
</dbReference>
<name>A0A1I5Q4G6_9EURY</name>
<accession>A0A1I5Q4G6</accession>
<evidence type="ECO:0000313" key="10">
    <source>
        <dbReference type="Proteomes" id="UP000183769"/>
    </source>
</evidence>
<evidence type="ECO:0000256" key="2">
    <source>
        <dbReference type="ARBA" id="ARBA00022603"/>
    </source>
</evidence>
<gene>
    <name evidence="9" type="ORF">SAMN05216277_103252</name>
</gene>
<dbReference type="InterPro" id="IPR011639">
    <property type="entry name" value="MethylTrfase_TaqI-like_dom"/>
</dbReference>
<evidence type="ECO:0000256" key="4">
    <source>
        <dbReference type="ARBA" id="ARBA00022691"/>
    </source>
</evidence>
<evidence type="ECO:0000256" key="7">
    <source>
        <dbReference type="SAM" id="MobiDB-lite"/>
    </source>
</evidence>
<sequence length="1375" mass="156916">MSSGFLQSRDGRPWSYDRTDAEFEFYQGEGSSALEIVVVDHGERPNKDFLQRTYTDRRGGRVNPILVVALYDDKVGLCGPSGEDPPVFRDVDRGQAERVCDAALKKPDRHVAQSFLSNTLPQLDEELAGLRNQGLLSTHELRVGVPERDDWDDATERAQQALTDDPRDLVKGLNYEIDRLTDQSYVLKDTSDGHERAVAMFLQEDESFDRKQDRFVNKSPVAYALNEADKRNLDYVIGSSGDTLRLYTTNPEAGFGSRGRTDTYVEVNTNLLADEKAAYLWLLFSANALRDDGALHQIMEDSKEYAADLGGRLRNRIYDDVIPDLAEAIAEARDINDPTKEELDQTYEMALFLLYRLLFIAYAEDEEFLPRRRNGRYDQHSLKQKAHDLHEFVQEGGEFDDSFYDHWDDVMRLSRAIHHGHEEMGLPAYEGRILSEDEDVSEAGARLSDTRLNNAEFGPVLFRLLIDETEDGYQGPVDFRNIGVREFGVIYEGLLESELSVAEQPLTTDEKGHYKPVDSGGQQTLGEDDENVVVEKGEVYLHGQSGERKATGTYYTKTRFVEHLLDNSLEPALDDHIERIDRLREEEGENAAAEAFFDIRVSDIAMGSGHFLVGAVDRIETRLRAYLTENQLTPVEKELDNLRDAAEDAFENEEYTPNIERGQLLRRQVARRCVYGADLNPLATELARLSIWVHTFVPGLPLTFLDYNLVTGDSLSGIGTLGEVTDILDVEQSSLGMFAGGQSVMNEIREDISRLGNFADASAEQVQEARETRAEIEEKLEEVRARFDVLAASRIDESIDTEPVSDTSIQIRKTDAYKQAQKVLESTSPLHFPTAFPEVFDTENPGFDVVVGNPPWEKAKLERHEFWARHYPGLRGLSSTKREERIDELESERPDLVEELKSEKLEEEKRAKMLTEGPYPGIGGGDPDMYVAFCWRFWHLVSKKGHVGVVLPRSAFVGPATEQFRKKILEESVVKDITFLVNNQNWIFSEVHPQYTIALTSFKKETPSDDTPLPLRGPFPSIEAFEKGVNEEPHYFDQSRAKHWTDSSSFPLLPAVPETGEVFGVMARHPRLDSDGEWNVVPNTELHSTQDKKKDDGTQLMHFTDDPADSYWPIFKGGSFNIWEPDTGVRYGWADPDVMIDYVQEKRENSYQYAGSRSPFSDMPEEWVNDRNTLSCFEPRLTFRDVARSTDTRTCIPSLLPPEVFLVEMAPYFIWPSGDERDEAYLLGIMSSIPFDWYVRRFVETHLKYHILNALPVPRPGRNDELRQRVTELSGRLAAVDDRYEDWADTVDVEYGPLDEETKQEKIYELDAVVAHLYGLTREHVEVIFETFHNGWDYEERLERVLDYYASWADRLDLDHTDREEEQAAGTRNDD</sequence>